<accession>A0A9N9AII6</accession>
<dbReference type="AlphaFoldDB" id="A0A9N9AII6"/>
<evidence type="ECO:0000313" key="2">
    <source>
        <dbReference type="Proteomes" id="UP000789831"/>
    </source>
</evidence>
<keyword evidence="2" id="KW-1185">Reference proteome</keyword>
<sequence length="45" mass="5634">MWLDDEREEKPRHNATSKLVGRHECERNVFYQDSTMQWLWKQKRA</sequence>
<gene>
    <name evidence="1" type="ORF">AGERDE_LOCUS5845</name>
</gene>
<name>A0A9N9AII6_9GLOM</name>
<reference evidence="1" key="1">
    <citation type="submission" date="2021-06" db="EMBL/GenBank/DDBJ databases">
        <authorList>
            <person name="Kallberg Y."/>
            <person name="Tangrot J."/>
            <person name="Rosling A."/>
        </authorList>
    </citation>
    <scope>NUCLEOTIDE SEQUENCE</scope>
    <source>
        <strain evidence="1">MT106</strain>
    </source>
</reference>
<dbReference type="Proteomes" id="UP000789831">
    <property type="component" value="Unassembled WGS sequence"/>
</dbReference>
<proteinExistence type="predicted"/>
<dbReference type="EMBL" id="CAJVPL010000843">
    <property type="protein sequence ID" value="CAG8533868.1"/>
    <property type="molecule type" value="Genomic_DNA"/>
</dbReference>
<evidence type="ECO:0000313" key="1">
    <source>
        <dbReference type="EMBL" id="CAG8533868.1"/>
    </source>
</evidence>
<organism evidence="1 2">
    <name type="scientific">Ambispora gerdemannii</name>
    <dbReference type="NCBI Taxonomy" id="144530"/>
    <lineage>
        <taxon>Eukaryota</taxon>
        <taxon>Fungi</taxon>
        <taxon>Fungi incertae sedis</taxon>
        <taxon>Mucoromycota</taxon>
        <taxon>Glomeromycotina</taxon>
        <taxon>Glomeromycetes</taxon>
        <taxon>Archaeosporales</taxon>
        <taxon>Ambisporaceae</taxon>
        <taxon>Ambispora</taxon>
    </lineage>
</organism>
<protein>
    <submittedName>
        <fullName evidence="1">217_t:CDS:1</fullName>
    </submittedName>
</protein>
<comment type="caution">
    <text evidence="1">The sequence shown here is derived from an EMBL/GenBank/DDBJ whole genome shotgun (WGS) entry which is preliminary data.</text>
</comment>